<keyword evidence="1" id="KW-0808">Transferase</keyword>
<dbReference type="Gene3D" id="1.10.510.10">
    <property type="entry name" value="Transferase(Phosphotransferase) domain 1"/>
    <property type="match status" value="1"/>
</dbReference>
<dbReference type="GO" id="GO:0005524">
    <property type="term" value="F:ATP binding"/>
    <property type="evidence" value="ECO:0007669"/>
    <property type="project" value="UniProtKB-KW"/>
</dbReference>
<dbReference type="PANTHER" id="PTHR43289:SF33">
    <property type="entry name" value="SERINE_THREONINE KINASE 31"/>
    <property type="match status" value="1"/>
</dbReference>
<keyword evidence="10" id="KW-1185">Reference proteome</keyword>
<evidence type="ECO:0000256" key="7">
    <source>
        <dbReference type="SAM" id="Phobius"/>
    </source>
</evidence>
<keyword evidence="4" id="KW-0067">ATP-binding</keyword>
<gene>
    <name evidence="9" type="ORF">Pfl04_28930</name>
</gene>
<dbReference type="PROSITE" id="PS50011">
    <property type="entry name" value="PROTEIN_KINASE_DOM"/>
    <property type="match status" value="1"/>
</dbReference>
<proteinExistence type="predicted"/>
<comment type="caution">
    <text evidence="9">The sequence shown here is derived from an EMBL/GenBank/DDBJ whole genome shotgun (WGS) entry which is preliminary data.</text>
</comment>
<reference evidence="9" key="1">
    <citation type="submission" date="2021-01" db="EMBL/GenBank/DDBJ databases">
        <title>Whole genome shotgun sequence of Planosporangium flavigriseum NBRC 105377.</title>
        <authorList>
            <person name="Komaki H."/>
            <person name="Tamura T."/>
        </authorList>
    </citation>
    <scope>NUCLEOTIDE SEQUENCE</scope>
    <source>
        <strain evidence="9">NBRC 105377</strain>
    </source>
</reference>
<evidence type="ECO:0000256" key="2">
    <source>
        <dbReference type="ARBA" id="ARBA00022741"/>
    </source>
</evidence>
<dbReference type="SUPFAM" id="SSF56112">
    <property type="entry name" value="Protein kinase-like (PK-like)"/>
    <property type="match status" value="1"/>
</dbReference>
<keyword evidence="3" id="KW-0418">Kinase</keyword>
<evidence type="ECO:0000313" key="9">
    <source>
        <dbReference type="EMBL" id="GIG74489.1"/>
    </source>
</evidence>
<dbReference type="EMBL" id="BONU01000018">
    <property type="protein sequence ID" value="GIG74489.1"/>
    <property type="molecule type" value="Genomic_DNA"/>
</dbReference>
<dbReference type="PANTHER" id="PTHR43289">
    <property type="entry name" value="MITOGEN-ACTIVATED PROTEIN KINASE KINASE KINASE 20-RELATED"/>
    <property type="match status" value="1"/>
</dbReference>
<dbReference type="InterPro" id="IPR000719">
    <property type="entry name" value="Prot_kinase_dom"/>
</dbReference>
<protein>
    <recommendedName>
        <fullName evidence="8">Protein kinase domain-containing protein</fullName>
    </recommendedName>
</protein>
<evidence type="ECO:0000256" key="5">
    <source>
        <dbReference type="ARBA" id="ARBA00023170"/>
    </source>
</evidence>
<dbReference type="SUPFAM" id="SSF49785">
    <property type="entry name" value="Galactose-binding domain-like"/>
    <property type="match status" value="1"/>
</dbReference>
<name>A0A8J3LNA3_9ACTN</name>
<keyword evidence="5" id="KW-0675">Receptor</keyword>
<keyword evidence="7" id="KW-0472">Membrane</keyword>
<dbReference type="Gene3D" id="2.60.120.1060">
    <property type="entry name" value="NPCBM/NEW2 domain"/>
    <property type="match status" value="1"/>
</dbReference>
<keyword evidence="7" id="KW-0812">Transmembrane</keyword>
<feature type="compositionally biased region" description="Low complexity" evidence="6">
    <location>
        <begin position="379"/>
        <end position="392"/>
    </location>
</feature>
<evidence type="ECO:0000313" key="10">
    <source>
        <dbReference type="Proteomes" id="UP000653674"/>
    </source>
</evidence>
<keyword evidence="7" id="KW-1133">Transmembrane helix</keyword>
<evidence type="ECO:0000256" key="3">
    <source>
        <dbReference type="ARBA" id="ARBA00022777"/>
    </source>
</evidence>
<dbReference type="InterPro" id="IPR013222">
    <property type="entry name" value="Glyco_hyd_98_carb-bd"/>
</dbReference>
<dbReference type="InterPro" id="IPR008979">
    <property type="entry name" value="Galactose-bd-like_sf"/>
</dbReference>
<dbReference type="SMART" id="SM00220">
    <property type="entry name" value="S_TKc"/>
    <property type="match status" value="1"/>
</dbReference>
<dbReference type="Pfam" id="PF00069">
    <property type="entry name" value="Pkinase"/>
    <property type="match status" value="1"/>
</dbReference>
<organism evidence="9 10">
    <name type="scientific">Planosporangium flavigriseum</name>
    <dbReference type="NCBI Taxonomy" id="373681"/>
    <lineage>
        <taxon>Bacteria</taxon>
        <taxon>Bacillati</taxon>
        <taxon>Actinomycetota</taxon>
        <taxon>Actinomycetes</taxon>
        <taxon>Micromonosporales</taxon>
        <taxon>Micromonosporaceae</taxon>
        <taxon>Planosporangium</taxon>
    </lineage>
</organism>
<evidence type="ECO:0000256" key="6">
    <source>
        <dbReference type="SAM" id="MobiDB-lite"/>
    </source>
</evidence>
<dbReference type="InterPro" id="IPR011009">
    <property type="entry name" value="Kinase-like_dom_sf"/>
</dbReference>
<dbReference type="AlphaFoldDB" id="A0A8J3LNA3"/>
<dbReference type="InterPro" id="IPR008271">
    <property type="entry name" value="Ser/Thr_kinase_AS"/>
</dbReference>
<feature type="compositionally biased region" description="Polar residues" evidence="6">
    <location>
        <begin position="368"/>
        <end position="378"/>
    </location>
</feature>
<evidence type="ECO:0000256" key="4">
    <source>
        <dbReference type="ARBA" id="ARBA00022840"/>
    </source>
</evidence>
<evidence type="ECO:0000259" key="8">
    <source>
        <dbReference type="PROSITE" id="PS50011"/>
    </source>
</evidence>
<sequence>MTDDDRFWVGPPSAPETYQLISCLGGGAEGEVWTAVLPLSAEGRRSVAVKILPAGADTGDEEAWVRHGHLLRSISHPGLVRVLEVFTGPPRHRTGTVPAGSSRYVVMDLIEGMTLREWLDENPGATVSARLRTLTTVAAALDEMHSGSQTAVPVAHGDVKPSNIVMRPDGSTVLVDLGLTRLADGAGRVGRSRPYAAPELFQAGARSTPEADRFAFAATVVHAVLGEPPPVGEVGGPDLAAVEAKLRASPITMRRPILVDQLLAALSVPPPNRPINLRTWLGSLTDTLSQVTETGGGVGMFPPTLTAADQTATAGFLPSPPPAAPPAAPAAPKARSRQRLLVGVAAGVVALLAIGGAAYALTGHDSGNPPTTGSTPQQAALAAPTPTGAPTASPSPSPSDSPSASGSAEPSGSASASGSPSRSWPGGIKAGIPISGYDAQSKGFIATSSAVNYAATNVGINGQAAVSAFETSYCCNGTAAVEASIDLNLGRKYKTLTGRLGINDLSRSSAPVTVQILADDRGVIKESSVKLGQSEDLNVDVTNVLRLRIVFKGPLNSARAAIGDPTVDF</sequence>
<feature type="compositionally biased region" description="Low complexity" evidence="6">
    <location>
        <begin position="400"/>
        <end position="424"/>
    </location>
</feature>
<feature type="region of interest" description="Disordered" evidence="6">
    <location>
        <begin position="365"/>
        <end position="424"/>
    </location>
</feature>
<dbReference type="RefSeq" id="WP_168071805.1">
    <property type="nucleotide sequence ID" value="NZ_BAAAQJ010000003.1"/>
</dbReference>
<keyword evidence="2" id="KW-0547">Nucleotide-binding</keyword>
<dbReference type="InterPro" id="IPR038637">
    <property type="entry name" value="NPCBM_sf"/>
</dbReference>
<accession>A0A8J3LNA3</accession>
<evidence type="ECO:0000256" key="1">
    <source>
        <dbReference type="ARBA" id="ARBA00022679"/>
    </source>
</evidence>
<feature type="domain" description="Protein kinase" evidence="8">
    <location>
        <begin position="18"/>
        <end position="288"/>
    </location>
</feature>
<dbReference type="GO" id="GO:0004674">
    <property type="term" value="F:protein serine/threonine kinase activity"/>
    <property type="evidence" value="ECO:0007669"/>
    <property type="project" value="TreeGrafter"/>
</dbReference>
<dbReference type="Pfam" id="PF08305">
    <property type="entry name" value="NPCBM"/>
    <property type="match status" value="1"/>
</dbReference>
<feature type="transmembrane region" description="Helical" evidence="7">
    <location>
        <begin position="340"/>
        <end position="361"/>
    </location>
</feature>
<dbReference type="Proteomes" id="UP000653674">
    <property type="component" value="Unassembled WGS sequence"/>
</dbReference>
<dbReference type="PROSITE" id="PS00108">
    <property type="entry name" value="PROTEIN_KINASE_ST"/>
    <property type="match status" value="1"/>
</dbReference>